<keyword evidence="1" id="KW-0812">Transmembrane</keyword>
<gene>
    <name evidence="2" type="ORF">IMG5_075910</name>
</gene>
<sequence length="182" mass="23041">MIKIFLKIQIELFLFKFQMLYQLLLQINFFYPFQQNFKLKMKNGQRRLNKRLVMQKNLRQYYLQIQHQQIQFQNIYFGKTFMELEAEQYIQNILFSFLMLFQSLYFHLLISKECLKIQKEKNQQKINYQHKKRRINQWKIINLIFQKNIQFYLILCILLFLQSCFTFWYFLVFYRSLIMLYY</sequence>
<dbReference type="EMBL" id="GL984413">
    <property type="protein sequence ID" value="EGR26862.1"/>
    <property type="molecule type" value="Genomic_DNA"/>
</dbReference>
<evidence type="ECO:0000313" key="2">
    <source>
        <dbReference type="EMBL" id="EGR26862.1"/>
    </source>
</evidence>
<reference evidence="2 3" key="1">
    <citation type="submission" date="2011-07" db="EMBL/GenBank/DDBJ databases">
        <authorList>
            <person name="Coyne R."/>
            <person name="Brami D."/>
            <person name="Johnson J."/>
            <person name="Hostetler J."/>
            <person name="Hannick L."/>
            <person name="Clark T."/>
            <person name="Cassidy-Hanley D."/>
            <person name="Inman J."/>
        </authorList>
    </citation>
    <scope>NUCLEOTIDE SEQUENCE [LARGE SCALE GENOMIC DNA]</scope>
    <source>
        <strain evidence="2 3">G5</strain>
    </source>
</reference>
<dbReference type="AlphaFoldDB" id="G0R6P3"/>
<accession>G0R6P3</accession>
<dbReference type="RefSeq" id="XP_004023746.1">
    <property type="nucleotide sequence ID" value="XM_004023697.1"/>
</dbReference>
<name>G0R6P3_ICHMU</name>
<keyword evidence="1" id="KW-0472">Membrane</keyword>
<keyword evidence="1" id="KW-1133">Transmembrane helix</keyword>
<dbReference type="GeneID" id="14902914"/>
<dbReference type="Proteomes" id="UP000008983">
    <property type="component" value="Unassembled WGS sequence"/>
</dbReference>
<evidence type="ECO:0000256" key="1">
    <source>
        <dbReference type="SAM" id="Phobius"/>
    </source>
</evidence>
<feature type="transmembrane region" description="Helical" evidence="1">
    <location>
        <begin position="151"/>
        <end position="174"/>
    </location>
</feature>
<feature type="transmembrane region" description="Helical" evidence="1">
    <location>
        <begin position="89"/>
        <end position="110"/>
    </location>
</feature>
<feature type="transmembrane region" description="Helical" evidence="1">
    <location>
        <begin position="12"/>
        <end position="31"/>
    </location>
</feature>
<proteinExistence type="predicted"/>
<dbReference type="InParanoid" id="G0R6P3"/>
<organism evidence="2 3">
    <name type="scientific">Ichthyophthirius multifiliis</name>
    <name type="common">White spot disease agent</name>
    <name type="synonym">Ich</name>
    <dbReference type="NCBI Taxonomy" id="5932"/>
    <lineage>
        <taxon>Eukaryota</taxon>
        <taxon>Sar</taxon>
        <taxon>Alveolata</taxon>
        <taxon>Ciliophora</taxon>
        <taxon>Intramacronucleata</taxon>
        <taxon>Oligohymenophorea</taxon>
        <taxon>Hymenostomatida</taxon>
        <taxon>Ophryoglenina</taxon>
        <taxon>Ichthyophthirius</taxon>
    </lineage>
</organism>
<evidence type="ECO:0000313" key="3">
    <source>
        <dbReference type="Proteomes" id="UP000008983"/>
    </source>
</evidence>
<keyword evidence="3" id="KW-1185">Reference proteome</keyword>
<evidence type="ECO:0008006" key="4">
    <source>
        <dbReference type="Google" id="ProtNLM"/>
    </source>
</evidence>
<protein>
    <recommendedName>
        <fullName evidence="4">Transmembrane protein</fullName>
    </recommendedName>
</protein>